<keyword evidence="1" id="KW-0238">DNA-binding</keyword>
<dbReference type="RefSeq" id="WP_091227223.1">
    <property type="nucleotide sequence ID" value="NZ_FNBG01000003.1"/>
</dbReference>
<dbReference type="STRING" id="670482.SAMN04488542_103208"/>
<dbReference type="OrthoDB" id="9773308at2"/>
<dbReference type="InterPro" id="IPR029442">
    <property type="entry name" value="GyrI-like"/>
</dbReference>
<name>A0A1G7GUQ4_9BACL</name>
<dbReference type="Pfam" id="PF13411">
    <property type="entry name" value="MerR_1"/>
    <property type="match status" value="1"/>
</dbReference>
<dbReference type="SMART" id="SM00871">
    <property type="entry name" value="AraC_E_bind"/>
    <property type="match status" value="1"/>
</dbReference>
<dbReference type="InterPro" id="IPR010499">
    <property type="entry name" value="AraC_E-bd"/>
</dbReference>
<sequence length="281" mass="32474">MFRIGEFSKLCGLSADTLYHYEKLKILVPKTVDKFTSYRYYDASQLVTVNKILALKDAGFSLEEIADVLNKGISVPMLIEMLENKAVLLETTLSNEYNRLERLHTNIFLIKNGGIAQMNEISIKKVEPILVASVRKVFAKKGFDENLEKMWPTVNEYIDKKGVKRTIPCLMLYHSGWWNLEQWNVMYDEQNLDVEVAEPVTKPFEGNGEVNVYELPRVEKMACIVHNGPFSTISKTCDTLFEWMKQNNYLADGPIREIYHKGEWATNNPDEYITEMQIPIK</sequence>
<evidence type="ECO:0000256" key="1">
    <source>
        <dbReference type="ARBA" id="ARBA00023125"/>
    </source>
</evidence>
<dbReference type="GO" id="GO:0003700">
    <property type="term" value="F:DNA-binding transcription factor activity"/>
    <property type="evidence" value="ECO:0007669"/>
    <property type="project" value="InterPro"/>
</dbReference>
<dbReference type="SUPFAM" id="SSF46955">
    <property type="entry name" value="Putative DNA-binding domain"/>
    <property type="match status" value="1"/>
</dbReference>
<reference evidence="3 4" key="1">
    <citation type="submission" date="2016-10" db="EMBL/GenBank/DDBJ databases">
        <authorList>
            <person name="de Groot N.N."/>
        </authorList>
    </citation>
    <scope>NUCLEOTIDE SEQUENCE [LARGE SCALE GENOMIC DNA]</scope>
    <source>
        <strain evidence="3 4">DSM 28129</strain>
    </source>
</reference>
<dbReference type="PANTHER" id="PTHR30204">
    <property type="entry name" value="REDOX-CYCLING DRUG-SENSING TRANSCRIPTIONAL ACTIVATOR SOXR"/>
    <property type="match status" value="1"/>
</dbReference>
<dbReference type="InterPro" id="IPR047057">
    <property type="entry name" value="MerR_fam"/>
</dbReference>
<dbReference type="SMART" id="SM00422">
    <property type="entry name" value="HTH_MERR"/>
    <property type="match status" value="1"/>
</dbReference>
<protein>
    <submittedName>
        <fullName evidence="3">Effector-binding domain-containing protein</fullName>
    </submittedName>
</protein>
<dbReference type="PANTHER" id="PTHR30204:SF97">
    <property type="entry name" value="MERR FAMILY REGULATORY PROTEIN"/>
    <property type="match status" value="1"/>
</dbReference>
<dbReference type="SUPFAM" id="SSF55136">
    <property type="entry name" value="Probable bacterial effector-binding domain"/>
    <property type="match status" value="1"/>
</dbReference>
<keyword evidence="4" id="KW-1185">Reference proteome</keyword>
<organism evidence="3 4">
    <name type="scientific">Fontibacillus panacisegetis</name>
    <dbReference type="NCBI Taxonomy" id="670482"/>
    <lineage>
        <taxon>Bacteria</taxon>
        <taxon>Bacillati</taxon>
        <taxon>Bacillota</taxon>
        <taxon>Bacilli</taxon>
        <taxon>Bacillales</taxon>
        <taxon>Paenibacillaceae</taxon>
        <taxon>Fontibacillus</taxon>
    </lineage>
</organism>
<accession>A0A1G7GUQ4</accession>
<dbReference type="GO" id="GO:0003677">
    <property type="term" value="F:DNA binding"/>
    <property type="evidence" value="ECO:0007669"/>
    <property type="project" value="UniProtKB-KW"/>
</dbReference>
<gene>
    <name evidence="3" type="ORF">SAMN04488542_103208</name>
</gene>
<evidence type="ECO:0000313" key="3">
    <source>
        <dbReference type="EMBL" id="SDE91887.1"/>
    </source>
</evidence>
<evidence type="ECO:0000313" key="4">
    <source>
        <dbReference type="Proteomes" id="UP000198972"/>
    </source>
</evidence>
<dbReference type="Proteomes" id="UP000198972">
    <property type="component" value="Unassembled WGS sequence"/>
</dbReference>
<feature type="domain" description="HTH merR-type" evidence="2">
    <location>
        <begin position="1"/>
        <end position="71"/>
    </location>
</feature>
<dbReference type="Gene3D" id="1.10.1660.10">
    <property type="match status" value="1"/>
</dbReference>
<dbReference type="AlphaFoldDB" id="A0A1G7GUQ4"/>
<dbReference type="InterPro" id="IPR009061">
    <property type="entry name" value="DNA-bd_dom_put_sf"/>
</dbReference>
<dbReference type="Gene3D" id="3.20.80.10">
    <property type="entry name" value="Regulatory factor, effector binding domain"/>
    <property type="match status" value="1"/>
</dbReference>
<dbReference type="Pfam" id="PF06445">
    <property type="entry name" value="GyrI-like"/>
    <property type="match status" value="1"/>
</dbReference>
<dbReference type="InterPro" id="IPR011256">
    <property type="entry name" value="Reg_factor_effector_dom_sf"/>
</dbReference>
<dbReference type="PROSITE" id="PS50937">
    <property type="entry name" value="HTH_MERR_2"/>
    <property type="match status" value="1"/>
</dbReference>
<dbReference type="CDD" id="cd01107">
    <property type="entry name" value="HTH_BmrR"/>
    <property type="match status" value="1"/>
</dbReference>
<dbReference type="InterPro" id="IPR000551">
    <property type="entry name" value="MerR-type_HTH_dom"/>
</dbReference>
<evidence type="ECO:0000259" key="2">
    <source>
        <dbReference type="PROSITE" id="PS50937"/>
    </source>
</evidence>
<dbReference type="EMBL" id="FNBG01000003">
    <property type="protein sequence ID" value="SDE91887.1"/>
    <property type="molecule type" value="Genomic_DNA"/>
</dbReference>
<proteinExistence type="predicted"/>